<proteinExistence type="inferred from homology"/>
<protein>
    <submittedName>
        <fullName evidence="9">Peptide/nickel transport system permease protein</fullName>
    </submittedName>
</protein>
<evidence type="ECO:0000256" key="4">
    <source>
        <dbReference type="ARBA" id="ARBA00022692"/>
    </source>
</evidence>
<feature type="transmembrane region" description="Helical" evidence="7">
    <location>
        <begin position="221"/>
        <end position="239"/>
    </location>
</feature>
<dbReference type="PROSITE" id="PS50928">
    <property type="entry name" value="ABC_TM1"/>
    <property type="match status" value="1"/>
</dbReference>
<dbReference type="PANTHER" id="PTHR30465">
    <property type="entry name" value="INNER MEMBRANE ABC TRANSPORTER"/>
    <property type="match status" value="1"/>
</dbReference>
<dbReference type="GO" id="GO:0005886">
    <property type="term" value="C:plasma membrane"/>
    <property type="evidence" value="ECO:0007669"/>
    <property type="project" value="UniProtKB-SubCell"/>
</dbReference>
<sequence length="361" mass="39750">MRANLLQLMRYSITKAIMLGIALVIALYLTILIVNMGGRLDEVRKAEISFAVSQAVLADPGNAGIPPSELKKQIDARTEIEFRRLGLDKPFLLRSFSYLTTAMSLSLGRAEQLVSDSGSRLVRLIILERLPATLVLFGTANLLIFFTTLWAGLALSRRYGSWVDRVVVTLAPTSAAPGWFYGIFLILIFAAALGVLPWGGMVDAPPPKTTLGYAASVLRHMILPTLAMFLSAFFSSVYARRTFFLIYASEDYVDLAKAKGLPSRAIQNRYILRPTLPTIITSFLLMIIAMWMGAIILETVFNWPGLGRLYMQAVNINDTPTIVGVMVIYGYLLAASVFLLEFIYAIVDPRVRIGAGAKKGV</sequence>
<dbReference type="CDD" id="cd06261">
    <property type="entry name" value="TM_PBP2"/>
    <property type="match status" value="1"/>
</dbReference>
<dbReference type="Pfam" id="PF00528">
    <property type="entry name" value="BPD_transp_1"/>
    <property type="match status" value="1"/>
</dbReference>
<feature type="transmembrane region" description="Helical" evidence="7">
    <location>
        <begin position="130"/>
        <end position="155"/>
    </location>
</feature>
<evidence type="ECO:0000256" key="3">
    <source>
        <dbReference type="ARBA" id="ARBA00022475"/>
    </source>
</evidence>
<evidence type="ECO:0000313" key="10">
    <source>
        <dbReference type="Proteomes" id="UP000249818"/>
    </source>
</evidence>
<dbReference type="KEGG" id="bana:BARAN1_0072"/>
<keyword evidence="2 7" id="KW-0813">Transport</keyword>
<feature type="transmembrane region" description="Helical" evidence="7">
    <location>
        <begin position="279"/>
        <end position="301"/>
    </location>
</feature>
<evidence type="ECO:0000256" key="5">
    <source>
        <dbReference type="ARBA" id="ARBA00022989"/>
    </source>
</evidence>
<keyword evidence="3" id="KW-1003">Cell membrane</keyword>
<dbReference type="EMBL" id="LS483254">
    <property type="protein sequence ID" value="SQD92097.1"/>
    <property type="molecule type" value="Genomic_DNA"/>
</dbReference>
<dbReference type="PANTHER" id="PTHR30465:SF45">
    <property type="entry name" value="BINDING-PROTEIN-DEPENDENT TRANSPORT SYSTEMS INNER MEMBRANE COMPONENT"/>
    <property type="match status" value="1"/>
</dbReference>
<dbReference type="GO" id="GO:0055085">
    <property type="term" value="P:transmembrane transport"/>
    <property type="evidence" value="ECO:0007669"/>
    <property type="project" value="InterPro"/>
</dbReference>
<evidence type="ECO:0000259" key="8">
    <source>
        <dbReference type="PROSITE" id="PS50928"/>
    </source>
</evidence>
<dbReference type="OrthoDB" id="9805855at2"/>
<name>A0A2X3K499_9BACT</name>
<keyword evidence="5 7" id="KW-1133">Transmembrane helix</keyword>
<evidence type="ECO:0000256" key="1">
    <source>
        <dbReference type="ARBA" id="ARBA00004651"/>
    </source>
</evidence>
<keyword evidence="4 7" id="KW-0812">Transmembrane</keyword>
<reference evidence="10" key="1">
    <citation type="submission" date="2018-05" db="EMBL/GenBank/DDBJ databases">
        <authorList>
            <person name="Hao L."/>
        </authorList>
    </citation>
    <scope>NUCLEOTIDE SEQUENCE [LARGE SCALE GENOMIC DNA]</scope>
</reference>
<feature type="transmembrane region" description="Helical" evidence="7">
    <location>
        <begin position="12"/>
        <end position="34"/>
    </location>
</feature>
<comment type="similarity">
    <text evidence="7">Belongs to the binding-protein-dependent transport system permease family.</text>
</comment>
<dbReference type="InterPro" id="IPR000515">
    <property type="entry name" value="MetI-like"/>
</dbReference>
<keyword evidence="6 7" id="KW-0472">Membrane</keyword>
<accession>A0A2X3K499</accession>
<evidence type="ECO:0000313" key="9">
    <source>
        <dbReference type="EMBL" id="SQD92097.1"/>
    </source>
</evidence>
<keyword evidence="10" id="KW-1185">Reference proteome</keyword>
<evidence type="ECO:0000256" key="2">
    <source>
        <dbReference type="ARBA" id="ARBA00022448"/>
    </source>
</evidence>
<feature type="transmembrane region" description="Helical" evidence="7">
    <location>
        <begin position="179"/>
        <end position="201"/>
    </location>
</feature>
<dbReference type="Proteomes" id="UP000249818">
    <property type="component" value="Chromosome BARAN1"/>
</dbReference>
<feature type="transmembrane region" description="Helical" evidence="7">
    <location>
        <begin position="321"/>
        <end position="347"/>
    </location>
</feature>
<gene>
    <name evidence="9" type="ORF">BARAN1_0072</name>
</gene>
<dbReference type="InterPro" id="IPR035906">
    <property type="entry name" value="MetI-like_sf"/>
</dbReference>
<feature type="domain" description="ABC transmembrane type-1" evidence="8">
    <location>
        <begin position="130"/>
        <end position="344"/>
    </location>
</feature>
<evidence type="ECO:0000256" key="7">
    <source>
        <dbReference type="RuleBase" id="RU363032"/>
    </source>
</evidence>
<dbReference type="Gene3D" id="1.10.3720.10">
    <property type="entry name" value="MetI-like"/>
    <property type="match status" value="1"/>
</dbReference>
<dbReference type="SUPFAM" id="SSF161098">
    <property type="entry name" value="MetI-like"/>
    <property type="match status" value="1"/>
</dbReference>
<organism evidence="9 10">
    <name type="scientific">Candidatus Bipolaricaulis anaerobius</name>
    <dbReference type="NCBI Taxonomy" id="2026885"/>
    <lineage>
        <taxon>Bacteria</taxon>
        <taxon>Candidatus Bipolaricaulota</taxon>
        <taxon>Candidatus Bipolaricaulia</taxon>
        <taxon>Candidatus Bipolaricaulales</taxon>
        <taxon>Candidatus Bipolaricaulaceae</taxon>
        <taxon>Candidatus Bipolaricaulis</taxon>
    </lineage>
</organism>
<comment type="subcellular location">
    <subcellularLocation>
        <location evidence="1 7">Cell membrane</location>
        <topology evidence="1 7">Multi-pass membrane protein</topology>
    </subcellularLocation>
</comment>
<evidence type="ECO:0000256" key="6">
    <source>
        <dbReference type="ARBA" id="ARBA00023136"/>
    </source>
</evidence>
<dbReference type="AlphaFoldDB" id="A0A2X3K499"/>